<dbReference type="InterPro" id="IPR013760">
    <property type="entry name" value="Topo_IIA-like_dom_sf"/>
</dbReference>
<organism evidence="11">
    <name type="scientific">marine sediment metagenome</name>
    <dbReference type="NCBI Taxonomy" id="412755"/>
    <lineage>
        <taxon>unclassified sequences</taxon>
        <taxon>metagenomes</taxon>
        <taxon>ecological metagenomes</taxon>
    </lineage>
</organism>
<dbReference type="PANTHER" id="PTHR10169:SF38">
    <property type="entry name" value="DNA TOPOISOMERASE 2"/>
    <property type="match status" value="1"/>
</dbReference>
<dbReference type="GO" id="GO:0005524">
    <property type="term" value="F:ATP binding"/>
    <property type="evidence" value="ECO:0007669"/>
    <property type="project" value="UniProtKB-KW"/>
</dbReference>
<dbReference type="AlphaFoldDB" id="X0XUJ9"/>
<evidence type="ECO:0000256" key="9">
    <source>
        <dbReference type="ARBA" id="ARBA00023235"/>
    </source>
</evidence>
<dbReference type="Gene3D" id="1.10.268.10">
    <property type="entry name" value="Topoisomerase, domain 3"/>
    <property type="match status" value="1"/>
</dbReference>
<dbReference type="InterPro" id="IPR013757">
    <property type="entry name" value="Topo_IIA_A_a_sf"/>
</dbReference>
<dbReference type="PRINTS" id="PR01158">
    <property type="entry name" value="TOPISMRASEII"/>
</dbReference>
<evidence type="ECO:0000259" key="10">
    <source>
        <dbReference type="PROSITE" id="PS52040"/>
    </source>
</evidence>
<evidence type="ECO:0000256" key="4">
    <source>
        <dbReference type="ARBA" id="ARBA00012895"/>
    </source>
</evidence>
<dbReference type="EMBL" id="BARS01052919">
    <property type="protein sequence ID" value="GAG46995.1"/>
    <property type="molecule type" value="Genomic_DNA"/>
</dbReference>
<dbReference type="GO" id="GO:0006265">
    <property type="term" value="P:DNA topological change"/>
    <property type="evidence" value="ECO:0007669"/>
    <property type="project" value="InterPro"/>
</dbReference>
<evidence type="ECO:0000256" key="8">
    <source>
        <dbReference type="ARBA" id="ARBA00023125"/>
    </source>
</evidence>
<feature type="non-terminal residue" evidence="11">
    <location>
        <position position="1"/>
    </location>
</feature>
<proteinExistence type="inferred from homology"/>
<dbReference type="EC" id="5.6.2.2" evidence="4"/>
<evidence type="ECO:0000256" key="2">
    <source>
        <dbReference type="ARBA" id="ARBA00001946"/>
    </source>
</evidence>
<keyword evidence="8" id="KW-0238">DNA-binding</keyword>
<comment type="cofactor">
    <cofactor evidence="2">
        <name>Mg(2+)</name>
        <dbReference type="ChEBI" id="CHEBI:18420"/>
    </cofactor>
</comment>
<sequence>IRPEDMNILDYLNDDGQSIEPECFYPIIPLILVNGSKGIGTGWSTNIPNFSPVKIINQLLSRLEEKAFLNIKPYYAKFKGTIELENGSYVSYGKYEIVTPDTIKIVELPIGEWTDDYKLFLDNSVKDKINEGKKTKQFIKSYEDHCTDAEVMFIVKFVDSLSNITNGNLSKIKDILKLKSSRETNIKNMVLYNTDKKLKKYKNISDILEEFYHIRLDVYEKRRLYLIDE</sequence>
<reference evidence="11" key="1">
    <citation type="journal article" date="2014" name="Front. Microbiol.">
        <title>High frequency of phylogenetically diverse reductive dehalogenase-homologous genes in deep subseafloor sedimentary metagenomes.</title>
        <authorList>
            <person name="Kawai M."/>
            <person name="Futagami T."/>
            <person name="Toyoda A."/>
            <person name="Takaki Y."/>
            <person name="Nishi S."/>
            <person name="Hori S."/>
            <person name="Arai W."/>
            <person name="Tsubouchi T."/>
            <person name="Morono Y."/>
            <person name="Uchiyama I."/>
            <person name="Ito T."/>
            <person name="Fujiyama A."/>
            <person name="Inagaki F."/>
            <person name="Takami H."/>
        </authorList>
    </citation>
    <scope>NUCLEOTIDE SEQUENCE</scope>
    <source>
        <strain evidence="11">Expedition CK06-06</strain>
    </source>
</reference>
<dbReference type="PANTHER" id="PTHR10169">
    <property type="entry name" value="DNA TOPOISOMERASE/GYRASE"/>
    <property type="match status" value="1"/>
</dbReference>
<dbReference type="GO" id="GO:0005634">
    <property type="term" value="C:nucleus"/>
    <property type="evidence" value="ECO:0007669"/>
    <property type="project" value="TreeGrafter"/>
</dbReference>
<dbReference type="InterPro" id="IPR001154">
    <property type="entry name" value="TopoII_euk"/>
</dbReference>
<comment type="caution">
    <text evidence="11">The sequence shown here is derived from an EMBL/GenBank/DDBJ whole genome shotgun (WGS) entry which is preliminary data.</text>
</comment>
<comment type="similarity">
    <text evidence="3">Belongs to the type II topoisomerase family.</text>
</comment>
<evidence type="ECO:0000256" key="1">
    <source>
        <dbReference type="ARBA" id="ARBA00000185"/>
    </source>
</evidence>
<feature type="domain" description="Topo IIA-type catalytic" evidence="10">
    <location>
        <begin position="1"/>
        <end position="229"/>
    </location>
</feature>
<evidence type="ECO:0000256" key="7">
    <source>
        <dbReference type="ARBA" id="ARBA00023029"/>
    </source>
</evidence>
<accession>X0XUJ9</accession>
<dbReference type="InterPro" id="IPR050634">
    <property type="entry name" value="DNA_Topoisomerase_II"/>
</dbReference>
<dbReference type="SUPFAM" id="SSF56719">
    <property type="entry name" value="Type II DNA topoisomerase"/>
    <property type="match status" value="1"/>
</dbReference>
<evidence type="ECO:0000256" key="3">
    <source>
        <dbReference type="ARBA" id="ARBA00011080"/>
    </source>
</evidence>
<dbReference type="InterPro" id="IPR002205">
    <property type="entry name" value="Topo_IIA_dom_A"/>
</dbReference>
<gene>
    <name evidence="11" type="ORF">S01H1_78614</name>
</gene>
<evidence type="ECO:0000256" key="6">
    <source>
        <dbReference type="ARBA" id="ARBA00022840"/>
    </source>
</evidence>
<feature type="non-terminal residue" evidence="11">
    <location>
        <position position="229"/>
    </location>
</feature>
<keyword evidence="5" id="KW-0547">Nucleotide-binding</keyword>
<dbReference type="GO" id="GO:0003677">
    <property type="term" value="F:DNA binding"/>
    <property type="evidence" value="ECO:0007669"/>
    <property type="project" value="UniProtKB-KW"/>
</dbReference>
<dbReference type="InterPro" id="IPR013758">
    <property type="entry name" value="Topo_IIA_A/C_ab"/>
</dbReference>
<keyword evidence="7" id="KW-0799">Topoisomerase</keyword>
<dbReference type="Pfam" id="PF00521">
    <property type="entry name" value="DNA_topoisoIV"/>
    <property type="match status" value="1"/>
</dbReference>
<comment type="catalytic activity">
    <reaction evidence="1">
        <text>ATP-dependent breakage, passage and rejoining of double-stranded DNA.</text>
        <dbReference type="EC" id="5.6.2.2"/>
    </reaction>
</comment>
<dbReference type="GO" id="GO:0003918">
    <property type="term" value="F:DNA topoisomerase type II (double strand cut, ATP-hydrolyzing) activity"/>
    <property type="evidence" value="ECO:0007669"/>
    <property type="project" value="UniProtKB-EC"/>
</dbReference>
<dbReference type="Gene3D" id="3.30.1360.40">
    <property type="match status" value="1"/>
</dbReference>
<keyword evidence="9" id="KW-0413">Isomerase</keyword>
<protein>
    <recommendedName>
        <fullName evidence="4">DNA topoisomerase (ATP-hydrolyzing)</fullName>
        <ecNumber evidence="4">5.6.2.2</ecNumber>
    </recommendedName>
</protein>
<dbReference type="GO" id="GO:0000712">
    <property type="term" value="P:resolution of meiotic recombination intermediates"/>
    <property type="evidence" value="ECO:0007669"/>
    <property type="project" value="TreeGrafter"/>
</dbReference>
<dbReference type="SMART" id="SM00434">
    <property type="entry name" value="TOP4c"/>
    <property type="match status" value="1"/>
</dbReference>
<dbReference type="GO" id="GO:0000819">
    <property type="term" value="P:sister chromatid segregation"/>
    <property type="evidence" value="ECO:0007669"/>
    <property type="project" value="TreeGrafter"/>
</dbReference>
<keyword evidence="6" id="KW-0067">ATP-binding</keyword>
<name>X0XUJ9_9ZZZZ</name>
<evidence type="ECO:0000313" key="11">
    <source>
        <dbReference type="EMBL" id="GAG46995.1"/>
    </source>
</evidence>
<dbReference type="Gene3D" id="3.90.199.10">
    <property type="entry name" value="Topoisomerase II, domain 5"/>
    <property type="match status" value="1"/>
</dbReference>
<dbReference type="PROSITE" id="PS52040">
    <property type="entry name" value="TOPO_IIA"/>
    <property type="match status" value="1"/>
</dbReference>
<evidence type="ECO:0000256" key="5">
    <source>
        <dbReference type="ARBA" id="ARBA00022741"/>
    </source>
</evidence>